<dbReference type="Proteomes" id="UP000037035">
    <property type="component" value="Unassembled WGS sequence"/>
</dbReference>
<evidence type="ECO:0000313" key="2">
    <source>
        <dbReference type="Proteomes" id="UP000037035"/>
    </source>
</evidence>
<dbReference type="OrthoDB" id="2649667at2759"/>
<sequence>MFSQSSALDQTRSHIQQPISESSMRSVLRLKNLFQVECGKINLWNHGQHKRNNQNPSIDGNYYFDCKKRYSILLTLDHAMIAMYSQKCRFLSSLKFFLIKISSFWQTQCIKVISIHSQLLKGRNYLTIGMSILITILNSHDLCEMRAQIRNQKEMKVTIKWIISCIVLHNLLADLKDQLNELYEEDEPDSAPVVVDNIANSNDGICGILRSINLAQFEESQ</sequence>
<dbReference type="AlphaFoldDB" id="A0A0L6UQS6"/>
<dbReference type="EMBL" id="LAVV01009273">
    <property type="protein sequence ID" value="KNZ50883.1"/>
    <property type="molecule type" value="Genomic_DNA"/>
</dbReference>
<keyword evidence="2" id="KW-1185">Reference proteome</keyword>
<evidence type="ECO:0000313" key="1">
    <source>
        <dbReference type="EMBL" id="KNZ50883.1"/>
    </source>
</evidence>
<proteinExistence type="predicted"/>
<organism evidence="1 2">
    <name type="scientific">Puccinia sorghi</name>
    <dbReference type="NCBI Taxonomy" id="27349"/>
    <lineage>
        <taxon>Eukaryota</taxon>
        <taxon>Fungi</taxon>
        <taxon>Dikarya</taxon>
        <taxon>Basidiomycota</taxon>
        <taxon>Pucciniomycotina</taxon>
        <taxon>Pucciniomycetes</taxon>
        <taxon>Pucciniales</taxon>
        <taxon>Pucciniaceae</taxon>
        <taxon>Puccinia</taxon>
    </lineage>
</organism>
<gene>
    <name evidence="1" type="ORF">VP01_4194g1</name>
</gene>
<name>A0A0L6UQS6_9BASI</name>
<accession>A0A0L6UQS6</accession>
<comment type="caution">
    <text evidence="1">The sequence shown here is derived from an EMBL/GenBank/DDBJ whole genome shotgun (WGS) entry which is preliminary data.</text>
</comment>
<dbReference type="VEuPathDB" id="FungiDB:VP01_4194g1"/>
<protein>
    <recommendedName>
        <fullName evidence="3">DDE Tnp4 domain-containing protein</fullName>
    </recommendedName>
</protein>
<evidence type="ECO:0008006" key="3">
    <source>
        <dbReference type="Google" id="ProtNLM"/>
    </source>
</evidence>
<reference evidence="1 2" key="1">
    <citation type="submission" date="2015-08" db="EMBL/GenBank/DDBJ databases">
        <title>Next Generation Sequencing and Analysis of the Genome of Puccinia sorghi L Schw, the Causal Agent of Maize Common Rust.</title>
        <authorList>
            <person name="Rochi L."/>
            <person name="Burguener G."/>
            <person name="Darino M."/>
            <person name="Turjanski A."/>
            <person name="Kreff E."/>
            <person name="Dieguez M.J."/>
            <person name="Sacco F."/>
        </authorList>
    </citation>
    <scope>NUCLEOTIDE SEQUENCE [LARGE SCALE GENOMIC DNA]</scope>
    <source>
        <strain evidence="1 2">RO10H11247</strain>
    </source>
</reference>